<proteinExistence type="predicted"/>
<dbReference type="Proteomes" id="UP000679284">
    <property type="component" value="Chromosome"/>
</dbReference>
<dbReference type="KEGG" id="fap:GR316_03075"/>
<evidence type="ECO:0000313" key="3">
    <source>
        <dbReference type="Proteomes" id="UP000679284"/>
    </source>
</evidence>
<keyword evidence="3" id="KW-1185">Reference proteome</keyword>
<gene>
    <name evidence="2" type="ORF">GR316_03075</name>
</gene>
<accession>A0A8J8MRZ9</accession>
<feature type="region of interest" description="Disordered" evidence="1">
    <location>
        <begin position="1"/>
        <end position="25"/>
    </location>
</feature>
<name>A0A8J8MRZ9_9RHOB</name>
<evidence type="ECO:0000256" key="1">
    <source>
        <dbReference type="SAM" id="MobiDB-lite"/>
    </source>
</evidence>
<dbReference type="EMBL" id="CP047289">
    <property type="protein sequence ID" value="QUS35344.1"/>
    <property type="molecule type" value="Genomic_DNA"/>
</dbReference>
<reference evidence="2" key="1">
    <citation type="submission" date="2020-01" db="EMBL/GenBank/DDBJ databases">
        <authorList>
            <person name="Yang Y."/>
            <person name="Kwon Y.M."/>
        </authorList>
    </citation>
    <scope>NUCLEOTIDE SEQUENCE</scope>
    <source>
        <strain evidence="2">PG104</strain>
    </source>
</reference>
<evidence type="ECO:0000313" key="2">
    <source>
        <dbReference type="EMBL" id="QUS35344.1"/>
    </source>
</evidence>
<dbReference type="AlphaFoldDB" id="A0A8J8MRZ9"/>
<sequence length="51" mass="5698">MAQQDTHDAAPSNPRGTLPDAPLAMPKQVLQSTQDSIWKRLFSLRLPRTDP</sequence>
<dbReference type="RefSeq" id="WP_211784591.1">
    <property type="nucleotide sequence ID" value="NZ_CP047289.1"/>
</dbReference>
<protein>
    <submittedName>
        <fullName evidence="2">Uncharacterized protein</fullName>
    </submittedName>
</protein>
<organism evidence="2 3">
    <name type="scientific">Falsirhodobacter algicola</name>
    <dbReference type="NCBI Taxonomy" id="2692330"/>
    <lineage>
        <taxon>Bacteria</taxon>
        <taxon>Pseudomonadati</taxon>
        <taxon>Pseudomonadota</taxon>
        <taxon>Alphaproteobacteria</taxon>
        <taxon>Rhodobacterales</taxon>
        <taxon>Paracoccaceae</taxon>
        <taxon>Falsirhodobacter</taxon>
    </lineage>
</organism>